<reference evidence="11 12" key="1">
    <citation type="submission" date="2017-06" db="EMBL/GenBank/DDBJ databases">
        <authorList>
            <person name="Kim H.J."/>
            <person name="Triplett B.A."/>
        </authorList>
    </citation>
    <scope>NUCLEOTIDE SEQUENCE [LARGE SCALE GENOMIC DNA]</scope>
    <source>
        <strain evidence="11 12">DSM 14713</strain>
    </source>
</reference>
<evidence type="ECO:0000313" key="11">
    <source>
        <dbReference type="EMBL" id="ATB32714.1"/>
    </source>
</evidence>
<dbReference type="PROSITE" id="PS51826">
    <property type="entry name" value="PSBD"/>
    <property type="match status" value="1"/>
</dbReference>
<proteinExistence type="inferred from homology"/>
<dbReference type="PROSITE" id="PS00189">
    <property type="entry name" value="LIPOYL"/>
    <property type="match status" value="1"/>
</dbReference>
<keyword evidence="4 7" id="KW-0808">Transferase</keyword>
<dbReference type="InterPro" id="IPR050743">
    <property type="entry name" value="2-oxoacid_DH_E2_comp"/>
</dbReference>
<dbReference type="SUPFAM" id="SSF47005">
    <property type="entry name" value="Peripheral subunit-binding domain of 2-oxo acid dehydrogenase complex"/>
    <property type="match status" value="1"/>
</dbReference>
<dbReference type="InterPro" id="IPR001078">
    <property type="entry name" value="2-oxoacid_DH_actylTfrase"/>
</dbReference>
<keyword evidence="6 7" id="KW-0012">Acyltransferase</keyword>
<dbReference type="SUPFAM" id="SSF51230">
    <property type="entry name" value="Single hybrid motif"/>
    <property type="match status" value="1"/>
</dbReference>
<dbReference type="PROSITE" id="PS50968">
    <property type="entry name" value="BIOTINYL_LIPOYL"/>
    <property type="match status" value="1"/>
</dbReference>
<dbReference type="InterPro" id="IPR011053">
    <property type="entry name" value="Single_hybrid_motif"/>
</dbReference>
<feature type="region of interest" description="Disordered" evidence="8">
    <location>
        <begin position="160"/>
        <end position="187"/>
    </location>
</feature>
<dbReference type="Gene3D" id="2.40.50.100">
    <property type="match status" value="1"/>
</dbReference>
<name>A0A250ILT0_9BACT</name>
<dbReference type="GO" id="GO:0031405">
    <property type="term" value="F:lipoic acid binding"/>
    <property type="evidence" value="ECO:0007669"/>
    <property type="project" value="TreeGrafter"/>
</dbReference>
<dbReference type="Pfam" id="PF00364">
    <property type="entry name" value="Biotin_lipoyl"/>
    <property type="match status" value="1"/>
</dbReference>
<dbReference type="KEGG" id="mbd:MEBOL_006203"/>
<evidence type="ECO:0000256" key="4">
    <source>
        <dbReference type="ARBA" id="ARBA00022679"/>
    </source>
</evidence>
<dbReference type="InterPro" id="IPR000089">
    <property type="entry name" value="Biotin_lipoyl"/>
</dbReference>
<feature type="domain" description="Peripheral subunit-binding (PSBD)" evidence="10">
    <location>
        <begin position="118"/>
        <end position="155"/>
    </location>
</feature>
<dbReference type="Gene3D" id="4.10.320.10">
    <property type="entry name" value="E3-binding domain"/>
    <property type="match status" value="1"/>
</dbReference>
<comment type="cofactor">
    <cofactor evidence="1 7">
        <name>(R)-lipoate</name>
        <dbReference type="ChEBI" id="CHEBI:83088"/>
    </cofactor>
</comment>
<evidence type="ECO:0000313" key="12">
    <source>
        <dbReference type="Proteomes" id="UP000217289"/>
    </source>
</evidence>
<keyword evidence="5 7" id="KW-0450">Lipoyl</keyword>
<gene>
    <name evidence="11" type="ORF">MEBOL_006203</name>
</gene>
<evidence type="ECO:0000259" key="9">
    <source>
        <dbReference type="PROSITE" id="PS50968"/>
    </source>
</evidence>
<evidence type="ECO:0000256" key="6">
    <source>
        <dbReference type="ARBA" id="ARBA00023315"/>
    </source>
</evidence>
<feature type="domain" description="Lipoyl-binding" evidence="9">
    <location>
        <begin position="3"/>
        <end position="78"/>
    </location>
</feature>
<comment type="similarity">
    <text evidence="2 7">Belongs to the 2-oxoacid dehydrogenase family.</text>
</comment>
<dbReference type="EMBL" id="CP022163">
    <property type="protein sequence ID" value="ATB32714.1"/>
    <property type="molecule type" value="Genomic_DNA"/>
</dbReference>
<dbReference type="PANTHER" id="PTHR43178:SF5">
    <property type="entry name" value="LIPOAMIDE ACYLTRANSFERASE COMPONENT OF BRANCHED-CHAIN ALPHA-KETO ACID DEHYDROGENASE COMPLEX, MITOCHONDRIAL"/>
    <property type="match status" value="1"/>
</dbReference>
<dbReference type="Pfam" id="PF00198">
    <property type="entry name" value="2-oxoacid_dh"/>
    <property type="match status" value="1"/>
</dbReference>
<comment type="subunit">
    <text evidence="3">Forms a 24-polypeptide structural core with octahedral symmetry.</text>
</comment>
<protein>
    <recommendedName>
        <fullName evidence="7">Dihydrolipoamide acetyltransferase component of pyruvate dehydrogenase complex</fullName>
        <ecNumber evidence="7">2.3.1.-</ecNumber>
    </recommendedName>
</protein>
<evidence type="ECO:0000256" key="3">
    <source>
        <dbReference type="ARBA" id="ARBA00011484"/>
    </source>
</evidence>
<dbReference type="InterPro" id="IPR023213">
    <property type="entry name" value="CAT-like_dom_sf"/>
</dbReference>
<dbReference type="GO" id="GO:0005737">
    <property type="term" value="C:cytoplasm"/>
    <property type="evidence" value="ECO:0007669"/>
    <property type="project" value="TreeGrafter"/>
</dbReference>
<keyword evidence="12" id="KW-1185">Reference proteome</keyword>
<dbReference type="Pfam" id="PF02817">
    <property type="entry name" value="E3_binding"/>
    <property type="match status" value="1"/>
</dbReference>
<dbReference type="InterPro" id="IPR036625">
    <property type="entry name" value="E3-bd_dom_sf"/>
</dbReference>
<dbReference type="SUPFAM" id="SSF52777">
    <property type="entry name" value="CoA-dependent acyltransferases"/>
    <property type="match status" value="1"/>
</dbReference>
<sequence length="421" mass="44951">MAIFELKLPDLGEGVQEGELVKWHVKPGDQVQEDQTLAEVMTDKATVTVPSPKAGRVVQTHGKEGEMAKVHQLLVTLEIEGAAPAQAAGHGAPAAAPVSAAAEASAASSSSSSSSKVLATPLTRRMAREHGLDLSQIAGSGPQGRVMKADVTAALEGASATRNEVTPPPAAAPSRPAAPPVAAGRADERIPLRGLRKKIAEKMVRSKFTAPHFGFVEETDATELVALRKRLNESLAATGDKTKLSFLPFIVKAVIAAMKKYPHLNAHMDEAAQELVVRGEFNIGIAVATPEGLTVPVLKNADRLTLRELADEVVRLSTAARERKLKMDELTGGSFTITSLGQTGGIFATPIINHPEVAILGIHRMRKRPVVDKNDQIVVREMMNISISADHRVIDGQVAADFVYEVIKYLEHPDMLFLAMA</sequence>
<dbReference type="PANTHER" id="PTHR43178">
    <property type="entry name" value="DIHYDROLIPOAMIDE ACETYLTRANSFERASE COMPONENT OF PYRUVATE DEHYDROGENASE COMPLEX"/>
    <property type="match status" value="1"/>
</dbReference>
<dbReference type="InterPro" id="IPR003016">
    <property type="entry name" value="2-oxoA_DH_lipoyl-BS"/>
</dbReference>
<dbReference type="GO" id="GO:0016407">
    <property type="term" value="F:acetyltransferase activity"/>
    <property type="evidence" value="ECO:0007669"/>
    <property type="project" value="TreeGrafter"/>
</dbReference>
<evidence type="ECO:0000256" key="5">
    <source>
        <dbReference type="ARBA" id="ARBA00022823"/>
    </source>
</evidence>
<organism evidence="11 12">
    <name type="scientific">Melittangium boletus DSM 14713</name>
    <dbReference type="NCBI Taxonomy" id="1294270"/>
    <lineage>
        <taxon>Bacteria</taxon>
        <taxon>Pseudomonadati</taxon>
        <taxon>Myxococcota</taxon>
        <taxon>Myxococcia</taxon>
        <taxon>Myxococcales</taxon>
        <taxon>Cystobacterineae</taxon>
        <taxon>Archangiaceae</taxon>
        <taxon>Melittangium</taxon>
    </lineage>
</organism>
<evidence type="ECO:0000256" key="8">
    <source>
        <dbReference type="SAM" id="MobiDB-lite"/>
    </source>
</evidence>
<dbReference type="FunFam" id="3.30.559.10:FF:000007">
    <property type="entry name" value="Dihydrolipoamide acetyltransferase component of pyruvate dehydrogenase complex"/>
    <property type="match status" value="1"/>
</dbReference>
<evidence type="ECO:0000256" key="7">
    <source>
        <dbReference type="RuleBase" id="RU003423"/>
    </source>
</evidence>
<evidence type="ECO:0000259" key="10">
    <source>
        <dbReference type="PROSITE" id="PS51826"/>
    </source>
</evidence>
<dbReference type="Gene3D" id="3.30.559.10">
    <property type="entry name" value="Chloramphenicol acetyltransferase-like domain"/>
    <property type="match status" value="1"/>
</dbReference>
<accession>A0A250ILT0</accession>
<dbReference type="Proteomes" id="UP000217289">
    <property type="component" value="Chromosome"/>
</dbReference>
<dbReference type="CDD" id="cd06849">
    <property type="entry name" value="lipoyl_domain"/>
    <property type="match status" value="1"/>
</dbReference>
<evidence type="ECO:0000256" key="2">
    <source>
        <dbReference type="ARBA" id="ARBA00007317"/>
    </source>
</evidence>
<dbReference type="OrthoDB" id="9805770at2"/>
<feature type="compositionally biased region" description="Pro residues" evidence="8">
    <location>
        <begin position="166"/>
        <end position="179"/>
    </location>
</feature>
<dbReference type="AlphaFoldDB" id="A0A250ILT0"/>
<dbReference type="EC" id="2.3.1.-" evidence="7"/>
<evidence type="ECO:0000256" key="1">
    <source>
        <dbReference type="ARBA" id="ARBA00001938"/>
    </source>
</evidence>
<dbReference type="RefSeq" id="WP_095980865.1">
    <property type="nucleotide sequence ID" value="NZ_CP022163.1"/>
</dbReference>
<dbReference type="InterPro" id="IPR004167">
    <property type="entry name" value="PSBD"/>
</dbReference>